<dbReference type="GO" id="GO:0047596">
    <property type="term" value="F:6-methylsalicylate decarboxylase activity"/>
    <property type="evidence" value="ECO:0007669"/>
    <property type="project" value="UniProtKB-EC"/>
</dbReference>
<keyword evidence="3" id="KW-0456">Lyase</keyword>
<keyword evidence="8" id="KW-1185">Reference proteome</keyword>
<dbReference type="OrthoDB" id="8673173at2"/>
<accession>A0A4P7D5W9</accession>
<evidence type="ECO:0000256" key="5">
    <source>
        <dbReference type="ARBA" id="ARBA00038889"/>
    </source>
</evidence>
<dbReference type="KEGG" id="ppai:E1956_44025"/>
<dbReference type="PANTHER" id="PTHR21240:SF29">
    <property type="entry name" value="AMIDOHYDROLASE-RELATED DOMAIN-CONTAINING PROTEIN"/>
    <property type="match status" value="1"/>
</dbReference>
<feature type="domain" description="Amidohydrolase-related" evidence="6">
    <location>
        <begin position="6"/>
        <end position="307"/>
    </location>
</feature>
<dbReference type="RefSeq" id="WP_134760194.1">
    <property type="nucleotide sequence ID" value="NZ_CP038152.1"/>
</dbReference>
<name>A0A4P7D5W9_9BURK</name>
<dbReference type="GO" id="GO:0046872">
    <property type="term" value="F:metal ion binding"/>
    <property type="evidence" value="ECO:0007669"/>
    <property type="project" value="UniProtKB-KW"/>
</dbReference>
<keyword evidence="2" id="KW-0862">Zinc</keyword>
<protein>
    <recommendedName>
        <fullName evidence="5">6-methylsalicylate decarboxylase</fullName>
        <ecNumber evidence="5">4.1.1.52</ecNumber>
    </recommendedName>
</protein>
<evidence type="ECO:0000256" key="2">
    <source>
        <dbReference type="ARBA" id="ARBA00022833"/>
    </source>
</evidence>
<evidence type="ECO:0000259" key="6">
    <source>
        <dbReference type="Pfam" id="PF04909"/>
    </source>
</evidence>
<keyword evidence="7" id="KW-0614">Plasmid</keyword>
<evidence type="ECO:0000256" key="3">
    <source>
        <dbReference type="ARBA" id="ARBA00023239"/>
    </source>
</evidence>
<dbReference type="Proteomes" id="UP000295727">
    <property type="component" value="Plasmid unnamed1"/>
</dbReference>
<evidence type="ECO:0000313" key="8">
    <source>
        <dbReference type="Proteomes" id="UP000295727"/>
    </source>
</evidence>
<dbReference type="Pfam" id="PF04909">
    <property type="entry name" value="Amidohydro_2"/>
    <property type="match status" value="1"/>
</dbReference>
<dbReference type="AlphaFoldDB" id="A0A4P7D5W9"/>
<dbReference type="PANTHER" id="PTHR21240">
    <property type="entry name" value="2-AMINO-3-CARBOXYLMUCONATE-6-SEMIALDEHYDE DECARBOXYLASE"/>
    <property type="match status" value="1"/>
</dbReference>
<dbReference type="Gene3D" id="3.20.20.140">
    <property type="entry name" value="Metal-dependent hydrolases"/>
    <property type="match status" value="1"/>
</dbReference>
<reference evidence="7 8" key="1">
    <citation type="submission" date="2019-03" db="EMBL/GenBank/DDBJ databases">
        <title>Paraburkholderia sp. 7MH5, isolated from subtropical forest soil.</title>
        <authorList>
            <person name="Gao Z.-H."/>
            <person name="Qiu L.-H."/>
        </authorList>
    </citation>
    <scope>NUCLEOTIDE SEQUENCE [LARGE SCALE GENOMIC DNA]</scope>
    <source>
        <strain evidence="7 8">7MH5</strain>
        <plasmid evidence="7 8">unnamed1</plasmid>
    </source>
</reference>
<evidence type="ECO:0000313" key="7">
    <source>
        <dbReference type="EMBL" id="QBR04119.1"/>
    </source>
</evidence>
<dbReference type="EC" id="4.1.1.52" evidence="5"/>
<gene>
    <name evidence="7" type="ORF">E1956_44025</name>
</gene>
<dbReference type="GO" id="GO:0019748">
    <property type="term" value="P:secondary metabolic process"/>
    <property type="evidence" value="ECO:0007669"/>
    <property type="project" value="TreeGrafter"/>
</dbReference>
<organism evidence="7 8">
    <name type="scientific">Paraburkholderia pallida</name>
    <dbReference type="NCBI Taxonomy" id="2547399"/>
    <lineage>
        <taxon>Bacteria</taxon>
        <taxon>Pseudomonadati</taxon>
        <taxon>Pseudomonadota</taxon>
        <taxon>Betaproteobacteria</taxon>
        <taxon>Burkholderiales</taxon>
        <taxon>Burkholderiaceae</taxon>
        <taxon>Paraburkholderia</taxon>
    </lineage>
</organism>
<dbReference type="InterPro" id="IPR032465">
    <property type="entry name" value="ACMSD"/>
</dbReference>
<dbReference type="InterPro" id="IPR032466">
    <property type="entry name" value="Metal_Hydrolase"/>
</dbReference>
<keyword evidence="7" id="KW-0378">Hydrolase</keyword>
<dbReference type="GO" id="GO:0005829">
    <property type="term" value="C:cytosol"/>
    <property type="evidence" value="ECO:0007669"/>
    <property type="project" value="TreeGrafter"/>
</dbReference>
<sequence length="308" mass="33275">MNLEKIDTHHHIFPKVYVDAVGMDMLASVMPGGKAPTWSAEAAISMMDANGIREGIASVSSGPPLPNAATLLRQCNDAAAELRARHPGRFGSFCSLPLPDVDASLREIEYSLDTLNADGFIVFTSYGGRYLGDPLFEPVWQELDRRGAVAFIHPNQPPYETPDVAPASVLEFPFDTTRTAASLIISGAFHRYPKLRFILSHAGGALPFLAPRLSLSISMMPGLVEQYGDPMAAIRSFYYDTALSAGASTLAALAQVTDPDHILFGTDFPFATLTAIERFGSVLDQIDVPGIEMSAVYRTNAARLLGRL</sequence>
<dbReference type="SUPFAM" id="SSF51556">
    <property type="entry name" value="Metallo-dependent hydrolases"/>
    <property type="match status" value="1"/>
</dbReference>
<keyword evidence="1" id="KW-0479">Metal-binding</keyword>
<dbReference type="InterPro" id="IPR006680">
    <property type="entry name" value="Amidohydro-rel"/>
</dbReference>
<proteinExistence type="predicted"/>
<dbReference type="CDD" id="cd01292">
    <property type="entry name" value="metallo-dependent_hydrolases"/>
    <property type="match status" value="1"/>
</dbReference>
<dbReference type="EMBL" id="CP038152">
    <property type="protein sequence ID" value="QBR04119.1"/>
    <property type="molecule type" value="Genomic_DNA"/>
</dbReference>
<evidence type="ECO:0000256" key="1">
    <source>
        <dbReference type="ARBA" id="ARBA00022723"/>
    </source>
</evidence>
<geneLocation type="plasmid" evidence="7 8">
    <name>unnamed1</name>
</geneLocation>
<comment type="catalytic activity">
    <reaction evidence="4">
        <text>6-methylsalicylate + H(+) = 3-methylphenol + CO2</text>
        <dbReference type="Rhea" id="RHEA:23112"/>
        <dbReference type="ChEBI" id="CHEBI:15378"/>
        <dbReference type="ChEBI" id="CHEBI:16526"/>
        <dbReference type="ChEBI" id="CHEBI:17231"/>
        <dbReference type="ChEBI" id="CHEBI:36658"/>
        <dbReference type="EC" id="4.1.1.52"/>
    </reaction>
    <physiologicalReaction direction="left-to-right" evidence="4">
        <dbReference type="Rhea" id="RHEA:23113"/>
    </physiologicalReaction>
</comment>
<evidence type="ECO:0000256" key="4">
    <source>
        <dbReference type="ARBA" id="ARBA00036832"/>
    </source>
</evidence>
<dbReference type="GO" id="GO:0016787">
    <property type="term" value="F:hydrolase activity"/>
    <property type="evidence" value="ECO:0007669"/>
    <property type="project" value="UniProtKB-KW"/>
</dbReference>